<keyword evidence="7 8" id="KW-0472">Membrane</keyword>
<dbReference type="AlphaFoldDB" id="A0A840ASL4"/>
<reference evidence="9 10" key="1">
    <citation type="submission" date="2020-08" db="EMBL/GenBank/DDBJ databases">
        <title>Genomic Encyclopedia of Type Strains, Phase IV (KMG-IV): sequencing the most valuable type-strain genomes for metagenomic binning, comparative biology and taxonomic classification.</title>
        <authorList>
            <person name="Goeker M."/>
        </authorList>
    </citation>
    <scope>NUCLEOTIDE SEQUENCE [LARGE SCALE GENOMIC DNA]</scope>
    <source>
        <strain evidence="9 10">DSM 25966</strain>
    </source>
</reference>
<evidence type="ECO:0008006" key="11">
    <source>
        <dbReference type="Google" id="ProtNLM"/>
    </source>
</evidence>
<keyword evidence="5 8" id="KW-0812">Transmembrane</keyword>
<dbReference type="PANTHER" id="PTHR33908">
    <property type="entry name" value="MANNOSYLTRANSFERASE YKCB-RELATED"/>
    <property type="match status" value="1"/>
</dbReference>
<evidence type="ECO:0000256" key="7">
    <source>
        <dbReference type="ARBA" id="ARBA00023136"/>
    </source>
</evidence>
<feature type="transmembrane region" description="Helical" evidence="8">
    <location>
        <begin position="152"/>
        <end position="170"/>
    </location>
</feature>
<keyword evidence="2" id="KW-1003">Cell membrane</keyword>
<feature type="transmembrane region" description="Helical" evidence="8">
    <location>
        <begin position="201"/>
        <end position="218"/>
    </location>
</feature>
<gene>
    <name evidence="9" type="ORF">GGR25_004313</name>
</gene>
<proteinExistence type="predicted"/>
<name>A0A840ASL4_9HYPH</name>
<keyword evidence="4" id="KW-0808">Transferase</keyword>
<feature type="transmembrane region" description="Helical" evidence="8">
    <location>
        <begin position="127"/>
        <end position="146"/>
    </location>
</feature>
<sequence length="512" mass="56046">MPFATPAALQRPIVMLLGALVLALVAYDLYWLLAGLTHPPLGSHSFRQSQTAISAYWLLKGGPLIAYETPILGAPWSIPFEFPLYQWFVAALAWTGLSIDVSGRLVASAFFLGCLWPMRMLCRQYRLPETTFLIAAALFLAAPIYVFWSRTIMIETTALFFGLVWLAFFARLQERPSLVAALVTFLAGTACVLAKSTTFPAFVVIGFLIFATAFIADLRRRAFGAALVRCIIASIVTLGPLAIGAVWVRYSDIVKLRSEGGSLLTSAVLTEWNFGEWPARFAAKLWVDTIADRVAKDTFGRLAWLAALLALFALTQRRYRMPALLCVIGFMVPFLVFTNLHTTHNYYQVANAVFAIGAAAIGIQALLDRVWLGGLAALAALLVAQISFFLSGFGQEIRQDFTQEPTYRAAEIVKRVTPENSVVVVFGQDWSSLVPYLAERRGAVMSTWFPRSMFESLFQHPDAFLGGLPVGAIVDCGTTGYDSASDLIQAYLSDRAVIGEAGSCRVLAAAKS</sequence>
<protein>
    <recommendedName>
        <fullName evidence="11">Glycosyltransferase RgtA/B/C/D-like domain-containing protein</fullName>
    </recommendedName>
</protein>
<comment type="caution">
    <text evidence="9">The sequence shown here is derived from an EMBL/GenBank/DDBJ whole genome shotgun (WGS) entry which is preliminary data.</text>
</comment>
<dbReference type="Proteomes" id="UP000553963">
    <property type="component" value="Unassembled WGS sequence"/>
</dbReference>
<feature type="transmembrane region" description="Helical" evidence="8">
    <location>
        <begin position="322"/>
        <end position="340"/>
    </location>
</feature>
<dbReference type="GO" id="GO:0005886">
    <property type="term" value="C:plasma membrane"/>
    <property type="evidence" value="ECO:0007669"/>
    <property type="project" value="UniProtKB-SubCell"/>
</dbReference>
<comment type="subcellular location">
    <subcellularLocation>
        <location evidence="1">Cell membrane</location>
        <topology evidence="1">Multi-pass membrane protein</topology>
    </subcellularLocation>
</comment>
<evidence type="ECO:0000313" key="9">
    <source>
        <dbReference type="EMBL" id="MBB3933249.1"/>
    </source>
</evidence>
<dbReference type="GO" id="GO:0016763">
    <property type="term" value="F:pentosyltransferase activity"/>
    <property type="evidence" value="ECO:0007669"/>
    <property type="project" value="TreeGrafter"/>
</dbReference>
<dbReference type="PANTHER" id="PTHR33908:SF11">
    <property type="entry name" value="MEMBRANE PROTEIN"/>
    <property type="match status" value="1"/>
</dbReference>
<accession>A0A840ASL4</accession>
<evidence type="ECO:0000256" key="5">
    <source>
        <dbReference type="ARBA" id="ARBA00022692"/>
    </source>
</evidence>
<dbReference type="InterPro" id="IPR050297">
    <property type="entry name" value="LipidA_mod_glycosyltrf_83"/>
</dbReference>
<evidence type="ECO:0000256" key="3">
    <source>
        <dbReference type="ARBA" id="ARBA00022676"/>
    </source>
</evidence>
<evidence type="ECO:0000256" key="1">
    <source>
        <dbReference type="ARBA" id="ARBA00004651"/>
    </source>
</evidence>
<dbReference type="EMBL" id="JACIDS010000005">
    <property type="protein sequence ID" value="MBB3933249.1"/>
    <property type="molecule type" value="Genomic_DNA"/>
</dbReference>
<dbReference type="RefSeq" id="WP_183400884.1">
    <property type="nucleotide sequence ID" value="NZ_JACIDS010000005.1"/>
</dbReference>
<feature type="transmembrane region" description="Helical" evidence="8">
    <location>
        <begin position="230"/>
        <end position="250"/>
    </location>
</feature>
<keyword evidence="10" id="KW-1185">Reference proteome</keyword>
<dbReference type="GO" id="GO:0009103">
    <property type="term" value="P:lipopolysaccharide biosynthetic process"/>
    <property type="evidence" value="ECO:0007669"/>
    <property type="project" value="UniProtKB-ARBA"/>
</dbReference>
<keyword evidence="6 8" id="KW-1133">Transmembrane helix</keyword>
<evidence type="ECO:0000256" key="8">
    <source>
        <dbReference type="SAM" id="Phobius"/>
    </source>
</evidence>
<keyword evidence="3" id="KW-0328">Glycosyltransferase</keyword>
<evidence type="ECO:0000256" key="6">
    <source>
        <dbReference type="ARBA" id="ARBA00022989"/>
    </source>
</evidence>
<feature type="transmembrane region" description="Helical" evidence="8">
    <location>
        <begin position="85"/>
        <end position="115"/>
    </location>
</feature>
<evidence type="ECO:0000256" key="2">
    <source>
        <dbReference type="ARBA" id="ARBA00022475"/>
    </source>
</evidence>
<organism evidence="9 10">
    <name type="scientific">Kaistia hirudinis</name>
    <dbReference type="NCBI Taxonomy" id="1293440"/>
    <lineage>
        <taxon>Bacteria</taxon>
        <taxon>Pseudomonadati</taxon>
        <taxon>Pseudomonadota</taxon>
        <taxon>Alphaproteobacteria</taxon>
        <taxon>Hyphomicrobiales</taxon>
        <taxon>Kaistiaceae</taxon>
        <taxon>Kaistia</taxon>
    </lineage>
</organism>
<feature type="transmembrane region" description="Helical" evidence="8">
    <location>
        <begin position="346"/>
        <end position="363"/>
    </location>
</feature>
<evidence type="ECO:0000256" key="4">
    <source>
        <dbReference type="ARBA" id="ARBA00022679"/>
    </source>
</evidence>
<feature type="transmembrane region" description="Helical" evidence="8">
    <location>
        <begin position="370"/>
        <end position="393"/>
    </location>
</feature>
<feature type="transmembrane region" description="Helical" evidence="8">
    <location>
        <begin position="12"/>
        <end position="33"/>
    </location>
</feature>
<feature type="transmembrane region" description="Helical" evidence="8">
    <location>
        <begin position="177"/>
        <end position="195"/>
    </location>
</feature>
<evidence type="ECO:0000313" key="10">
    <source>
        <dbReference type="Proteomes" id="UP000553963"/>
    </source>
</evidence>